<feature type="region of interest" description="Disordered" evidence="1">
    <location>
        <begin position="1"/>
        <end position="38"/>
    </location>
</feature>
<proteinExistence type="predicted"/>
<name>A0A183SIL5_SCHSO</name>
<evidence type="ECO:0000313" key="4">
    <source>
        <dbReference type="WBParaSite" id="SSLN_0000420701-mRNA-1"/>
    </source>
</evidence>
<evidence type="ECO:0000256" key="1">
    <source>
        <dbReference type="SAM" id="MobiDB-lite"/>
    </source>
</evidence>
<evidence type="ECO:0000313" key="2">
    <source>
        <dbReference type="EMBL" id="VDL90448.1"/>
    </source>
</evidence>
<sequence>MRPTGSPPPMPKGRHESHQRPGPTSSMPRPCQHAHAVNASSAGESAFFDTFRCNAQQSDNSNFYVKFCQPSFGLPHPHSWHQFHYFHHHRGHIPLLIACYPTTATTTAFTFTNSTTTSDEDSFLNCPQCDRTFT</sequence>
<protein>
    <submittedName>
        <fullName evidence="2 4">Uncharacterized protein</fullName>
    </submittedName>
</protein>
<dbReference type="EMBL" id="UYSU01032732">
    <property type="protein sequence ID" value="VDL90448.1"/>
    <property type="molecule type" value="Genomic_DNA"/>
</dbReference>
<keyword evidence="3" id="KW-1185">Reference proteome</keyword>
<dbReference type="Proteomes" id="UP000275846">
    <property type="component" value="Unassembled WGS sequence"/>
</dbReference>
<gene>
    <name evidence="2" type="ORF">SSLN_LOCUS4063</name>
</gene>
<reference evidence="4" key="1">
    <citation type="submission" date="2016-06" db="UniProtKB">
        <authorList>
            <consortium name="WormBaseParasite"/>
        </authorList>
    </citation>
    <scope>IDENTIFICATION</scope>
</reference>
<dbReference type="WBParaSite" id="SSLN_0000420701-mRNA-1">
    <property type="protein sequence ID" value="SSLN_0000420701-mRNA-1"/>
    <property type="gene ID" value="SSLN_0000420701"/>
</dbReference>
<organism evidence="4">
    <name type="scientific">Schistocephalus solidus</name>
    <name type="common">Tapeworm</name>
    <dbReference type="NCBI Taxonomy" id="70667"/>
    <lineage>
        <taxon>Eukaryota</taxon>
        <taxon>Metazoa</taxon>
        <taxon>Spiralia</taxon>
        <taxon>Lophotrochozoa</taxon>
        <taxon>Platyhelminthes</taxon>
        <taxon>Cestoda</taxon>
        <taxon>Eucestoda</taxon>
        <taxon>Diphyllobothriidea</taxon>
        <taxon>Diphyllobothriidae</taxon>
        <taxon>Schistocephalus</taxon>
    </lineage>
</organism>
<reference evidence="2 3" key="2">
    <citation type="submission" date="2018-11" db="EMBL/GenBank/DDBJ databases">
        <authorList>
            <consortium name="Pathogen Informatics"/>
        </authorList>
    </citation>
    <scope>NUCLEOTIDE SEQUENCE [LARGE SCALE GENOMIC DNA]</scope>
    <source>
        <strain evidence="2 3">NST_G2</strain>
    </source>
</reference>
<dbReference type="AlphaFoldDB" id="A0A183SIL5"/>
<feature type="compositionally biased region" description="Pro residues" evidence="1">
    <location>
        <begin position="1"/>
        <end position="11"/>
    </location>
</feature>
<evidence type="ECO:0000313" key="3">
    <source>
        <dbReference type="Proteomes" id="UP000275846"/>
    </source>
</evidence>
<accession>A0A183SIL5</accession>